<comment type="caution">
    <text evidence="1">The sequence shown here is derived from an EMBL/GenBank/DDBJ whole genome shotgun (WGS) entry which is preliminary data.</text>
</comment>
<dbReference type="GO" id="GO:0045892">
    <property type="term" value="P:negative regulation of DNA-templated transcription"/>
    <property type="evidence" value="ECO:0007669"/>
    <property type="project" value="UniProtKB-ARBA"/>
</dbReference>
<keyword evidence="2" id="KW-1185">Reference proteome</keyword>
<dbReference type="CDD" id="cd10156">
    <property type="entry name" value="FpFrmR-Cterm-like_DUF156"/>
    <property type="match status" value="1"/>
</dbReference>
<evidence type="ECO:0000313" key="2">
    <source>
        <dbReference type="Proteomes" id="UP000644115"/>
    </source>
</evidence>
<dbReference type="RefSeq" id="WP_177264978.1">
    <property type="nucleotide sequence ID" value="NZ_JACRWC010000085.1"/>
</dbReference>
<dbReference type="InterPro" id="IPR003735">
    <property type="entry name" value="Metal_Tscrpt_repr"/>
</dbReference>
<organism evidence="1 2">
    <name type="scientific">Lentihominibacter faecis</name>
    <dbReference type="NCBI Taxonomy" id="2764712"/>
    <lineage>
        <taxon>Bacteria</taxon>
        <taxon>Bacillati</taxon>
        <taxon>Bacillota</taxon>
        <taxon>Clostridia</taxon>
        <taxon>Peptostreptococcales</taxon>
        <taxon>Anaerovoracaceae</taxon>
        <taxon>Lentihominibacter</taxon>
    </lineage>
</organism>
<dbReference type="Proteomes" id="UP000644115">
    <property type="component" value="Unassembled WGS sequence"/>
</dbReference>
<reference evidence="1" key="1">
    <citation type="submission" date="2020-08" db="EMBL/GenBank/DDBJ databases">
        <authorList>
            <person name="Liu C."/>
            <person name="Sun Q."/>
        </authorList>
    </citation>
    <scope>NUCLEOTIDE SEQUENCE</scope>
    <source>
        <strain evidence="1">BX16</strain>
    </source>
</reference>
<dbReference type="InterPro" id="IPR038390">
    <property type="entry name" value="Metal_Tscrpt_repr_sf"/>
</dbReference>
<gene>
    <name evidence="1" type="ORF">H8876_06690</name>
</gene>
<name>A0A923NE22_9FIRM</name>
<dbReference type="GO" id="GO:0046872">
    <property type="term" value="F:metal ion binding"/>
    <property type="evidence" value="ECO:0007669"/>
    <property type="project" value="InterPro"/>
</dbReference>
<accession>A0A923NE22</accession>
<proteinExistence type="predicted"/>
<dbReference type="Gene3D" id="1.20.58.1000">
    <property type="entry name" value="Metal-sensitive repressor, helix protomer"/>
    <property type="match status" value="1"/>
</dbReference>
<dbReference type="EMBL" id="JACRWC010000085">
    <property type="protein sequence ID" value="MBC5999684.1"/>
    <property type="molecule type" value="Genomic_DNA"/>
</dbReference>
<evidence type="ECO:0000313" key="1">
    <source>
        <dbReference type="EMBL" id="MBC5999684.1"/>
    </source>
</evidence>
<dbReference type="PANTHER" id="PTHR33677:SF3">
    <property type="entry name" value="COPPER-SENSING TRANSCRIPTIONAL REPRESSOR RICR"/>
    <property type="match status" value="1"/>
</dbReference>
<sequence>MKEGNFCCHKTTERSEKEYKSLMNRLSRIEGQIRGIKGMVERNVYCTDILIQVAAVNAALNSFNKELLAEHIRNCVVRDIREGKDETIEELVVILQKLMK</sequence>
<dbReference type="Pfam" id="PF02583">
    <property type="entry name" value="Trns_repr_metal"/>
    <property type="match status" value="1"/>
</dbReference>
<protein>
    <submittedName>
        <fullName evidence="1">Metal-sensing transcriptional repressor</fullName>
    </submittedName>
</protein>
<dbReference type="PANTHER" id="PTHR33677">
    <property type="entry name" value="TRANSCRIPTIONAL REPRESSOR FRMR-RELATED"/>
    <property type="match status" value="1"/>
</dbReference>
<dbReference type="GO" id="GO:0003677">
    <property type="term" value="F:DNA binding"/>
    <property type="evidence" value="ECO:0007669"/>
    <property type="project" value="InterPro"/>
</dbReference>
<dbReference type="AlphaFoldDB" id="A0A923NE22"/>